<dbReference type="OrthoDB" id="964818at2"/>
<dbReference type="RefSeq" id="WP_097128111.1">
    <property type="nucleotide sequence ID" value="NZ_OCNH01000003.1"/>
</dbReference>
<proteinExistence type="predicted"/>
<protein>
    <submittedName>
        <fullName evidence="1">Uncharacterized protein</fullName>
    </submittedName>
</protein>
<gene>
    <name evidence="1" type="ORF">SAMN06269250_4255</name>
</gene>
<evidence type="ECO:0000313" key="1">
    <source>
        <dbReference type="EMBL" id="SOD92910.1"/>
    </source>
</evidence>
<sequence>MATNTLTIVTGYGSISPKPFRKAYLNSSEELATQRFLRDYPGVRDATVVIVSFEDELTIRTNGEISAY</sequence>
<accession>A0A286GBM3</accession>
<dbReference type="AlphaFoldDB" id="A0A286GBM3"/>
<dbReference type="Proteomes" id="UP000219452">
    <property type="component" value="Unassembled WGS sequence"/>
</dbReference>
<evidence type="ECO:0000313" key="2">
    <source>
        <dbReference type="Proteomes" id="UP000219452"/>
    </source>
</evidence>
<dbReference type="EMBL" id="OCNH01000003">
    <property type="protein sequence ID" value="SOD92910.1"/>
    <property type="molecule type" value="Genomic_DNA"/>
</dbReference>
<keyword evidence="2" id="KW-1185">Reference proteome</keyword>
<name>A0A286GBM3_9BACT</name>
<organism evidence="1 2">
    <name type="scientific">Spirosoma fluviale</name>
    <dbReference type="NCBI Taxonomy" id="1597977"/>
    <lineage>
        <taxon>Bacteria</taxon>
        <taxon>Pseudomonadati</taxon>
        <taxon>Bacteroidota</taxon>
        <taxon>Cytophagia</taxon>
        <taxon>Cytophagales</taxon>
        <taxon>Cytophagaceae</taxon>
        <taxon>Spirosoma</taxon>
    </lineage>
</organism>
<reference evidence="2" key="1">
    <citation type="submission" date="2017-09" db="EMBL/GenBank/DDBJ databases">
        <authorList>
            <person name="Varghese N."/>
            <person name="Submissions S."/>
        </authorList>
    </citation>
    <scope>NUCLEOTIDE SEQUENCE [LARGE SCALE GENOMIC DNA]</scope>
    <source>
        <strain evidence="2">DSM 29961</strain>
    </source>
</reference>